<protein>
    <submittedName>
        <fullName evidence="1">1416_t:CDS:1</fullName>
    </submittedName>
</protein>
<dbReference type="Proteomes" id="UP000789739">
    <property type="component" value="Unassembled WGS sequence"/>
</dbReference>
<dbReference type="OrthoDB" id="10504784at2759"/>
<reference evidence="1" key="1">
    <citation type="submission" date="2021-06" db="EMBL/GenBank/DDBJ databases">
        <authorList>
            <person name="Kallberg Y."/>
            <person name="Tangrot J."/>
            <person name="Rosling A."/>
        </authorList>
    </citation>
    <scope>NUCLEOTIDE SEQUENCE</scope>
    <source>
        <strain evidence="1">BR232B</strain>
    </source>
</reference>
<feature type="non-terminal residue" evidence="1">
    <location>
        <position position="108"/>
    </location>
</feature>
<proteinExistence type="predicted"/>
<dbReference type="EMBL" id="CAJVPI010001547">
    <property type="protein sequence ID" value="CAG8617700.1"/>
    <property type="molecule type" value="Genomic_DNA"/>
</dbReference>
<evidence type="ECO:0000313" key="1">
    <source>
        <dbReference type="EMBL" id="CAG8617700.1"/>
    </source>
</evidence>
<gene>
    <name evidence="1" type="ORF">PBRASI_LOCUS8524</name>
</gene>
<organism evidence="1 2">
    <name type="scientific">Paraglomus brasilianum</name>
    <dbReference type="NCBI Taxonomy" id="144538"/>
    <lineage>
        <taxon>Eukaryota</taxon>
        <taxon>Fungi</taxon>
        <taxon>Fungi incertae sedis</taxon>
        <taxon>Mucoromycota</taxon>
        <taxon>Glomeromycotina</taxon>
        <taxon>Glomeromycetes</taxon>
        <taxon>Paraglomerales</taxon>
        <taxon>Paraglomeraceae</taxon>
        <taxon>Paraglomus</taxon>
    </lineage>
</organism>
<sequence>GLYTFSTTEPTAAWESIFNDTDAEITYNHAIKVARELERIHANTITCNAENHESNPERFPESVEIPSEGIDVIIDESEGIIVRNMVRTRMPMLIMNGELFLMTGQKTL</sequence>
<dbReference type="AlphaFoldDB" id="A0A9N9CZK7"/>
<keyword evidence="2" id="KW-1185">Reference proteome</keyword>
<accession>A0A9N9CZK7</accession>
<evidence type="ECO:0000313" key="2">
    <source>
        <dbReference type="Proteomes" id="UP000789739"/>
    </source>
</evidence>
<name>A0A9N9CZK7_9GLOM</name>
<comment type="caution">
    <text evidence="1">The sequence shown here is derived from an EMBL/GenBank/DDBJ whole genome shotgun (WGS) entry which is preliminary data.</text>
</comment>